<keyword evidence="6" id="KW-1185">Reference proteome</keyword>
<dbReference type="Pfam" id="PF12833">
    <property type="entry name" value="HTH_18"/>
    <property type="match status" value="1"/>
</dbReference>
<organism evidence="5 6">
    <name type="scientific">Thalassospira aquimaris</name>
    <dbReference type="NCBI Taxonomy" id="3037796"/>
    <lineage>
        <taxon>Bacteria</taxon>
        <taxon>Pseudomonadati</taxon>
        <taxon>Pseudomonadota</taxon>
        <taxon>Alphaproteobacteria</taxon>
        <taxon>Rhodospirillales</taxon>
        <taxon>Thalassospiraceae</taxon>
        <taxon>Thalassospira</taxon>
    </lineage>
</organism>
<evidence type="ECO:0000259" key="4">
    <source>
        <dbReference type="PROSITE" id="PS01124"/>
    </source>
</evidence>
<dbReference type="PROSITE" id="PS01124">
    <property type="entry name" value="HTH_ARAC_FAMILY_2"/>
    <property type="match status" value="1"/>
</dbReference>
<accession>A0ABT6GFP3</accession>
<dbReference type="SMART" id="SM00342">
    <property type="entry name" value="HTH_ARAC"/>
    <property type="match status" value="1"/>
</dbReference>
<evidence type="ECO:0000256" key="2">
    <source>
        <dbReference type="ARBA" id="ARBA00023125"/>
    </source>
</evidence>
<evidence type="ECO:0000256" key="1">
    <source>
        <dbReference type="ARBA" id="ARBA00023015"/>
    </source>
</evidence>
<feature type="domain" description="HTH araC/xylS-type" evidence="4">
    <location>
        <begin position="243"/>
        <end position="341"/>
    </location>
</feature>
<dbReference type="InterPro" id="IPR018062">
    <property type="entry name" value="HTH_AraC-typ_CS"/>
</dbReference>
<proteinExistence type="predicted"/>
<evidence type="ECO:0000313" key="6">
    <source>
        <dbReference type="Proteomes" id="UP001529180"/>
    </source>
</evidence>
<comment type="caution">
    <text evidence="5">The sequence shown here is derived from an EMBL/GenBank/DDBJ whole genome shotgun (WGS) entry which is preliminary data.</text>
</comment>
<protein>
    <submittedName>
        <fullName evidence="5">Helix-turn-helix domain-containing protein</fullName>
    </submittedName>
</protein>
<evidence type="ECO:0000256" key="3">
    <source>
        <dbReference type="ARBA" id="ARBA00023163"/>
    </source>
</evidence>
<keyword evidence="3" id="KW-0804">Transcription</keyword>
<keyword evidence="1" id="KW-0805">Transcription regulation</keyword>
<dbReference type="SUPFAM" id="SSF46689">
    <property type="entry name" value="Homeodomain-like"/>
    <property type="match status" value="1"/>
</dbReference>
<reference evidence="5 6" key="1">
    <citation type="submission" date="2023-03" db="EMBL/GenBank/DDBJ databases">
        <title>Strain FZY0004 represents a novel species in the genus Thalassospira isolated from seawater.</title>
        <authorList>
            <person name="Fu Z.-Y."/>
        </authorList>
    </citation>
    <scope>NUCLEOTIDE SEQUENCE [LARGE SCALE GENOMIC DNA]</scope>
    <source>
        <strain evidence="5 6">FZY0004</strain>
    </source>
</reference>
<dbReference type="RefSeq" id="WP_147250766.1">
    <property type="nucleotide sequence ID" value="NZ_JARSBO010000009.1"/>
</dbReference>
<dbReference type="InterPro" id="IPR018060">
    <property type="entry name" value="HTH_AraC"/>
</dbReference>
<keyword evidence="2" id="KW-0238">DNA-binding</keyword>
<gene>
    <name evidence="5" type="ORF">P7680_18025</name>
</gene>
<dbReference type="InterPro" id="IPR050204">
    <property type="entry name" value="AraC_XylS_family_regulators"/>
</dbReference>
<dbReference type="PANTHER" id="PTHR46796:SF6">
    <property type="entry name" value="ARAC SUBFAMILY"/>
    <property type="match status" value="1"/>
</dbReference>
<dbReference type="Pfam" id="PF14525">
    <property type="entry name" value="AraC_binding_2"/>
    <property type="match status" value="1"/>
</dbReference>
<sequence length="368" mass="42698">MEIIKKLKGRDGFRLNSCCRGEAGRMENTILRSRFDVQDIDETMRYEVWADSISCIFDVDTEKELRQSDAFVAAIEAFRFDDFMLANTTTVETDWWRTPFHVARDGLDHYMIQLFLRGGMRWQSPRGSGEVNTGDLIVFDMAEEMQSHTSDFNHISLILPRSRLAPLLKNPDGQHMRCLRKGTPIAELLSDYMILLDRNLPALNYNQLRPLLPSVLSMVAVCLNDADDPDQSMTLLRHWRMKHQIKNMIAKSLSDQKLSPNMICDELDVSRSNLYRLFEEEGGVKNFIRQQRLKRSLNILMRDSRAMVSQVADECGFSSPSDFCRVFRNQYGLSPRDARRNNISTRRNRQEDELDREYEGWLHGLAGN</sequence>
<name>A0ABT6GFP3_9PROT</name>
<dbReference type="EMBL" id="JARSBO010000009">
    <property type="protein sequence ID" value="MDG4720907.1"/>
    <property type="molecule type" value="Genomic_DNA"/>
</dbReference>
<dbReference type="InterPro" id="IPR020449">
    <property type="entry name" value="Tscrpt_reg_AraC-type_HTH"/>
</dbReference>
<dbReference type="PRINTS" id="PR00032">
    <property type="entry name" value="HTHARAC"/>
</dbReference>
<dbReference type="InterPro" id="IPR009057">
    <property type="entry name" value="Homeodomain-like_sf"/>
</dbReference>
<dbReference type="PROSITE" id="PS00041">
    <property type="entry name" value="HTH_ARAC_FAMILY_1"/>
    <property type="match status" value="1"/>
</dbReference>
<dbReference type="Proteomes" id="UP001529180">
    <property type="component" value="Unassembled WGS sequence"/>
</dbReference>
<dbReference type="PANTHER" id="PTHR46796">
    <property type="entry name" value="HTH-TYPE TRANSCRIPTIONAL ACTIVATOR RHAS-RELATED"/>
    <property type="match status" value="1"/>
</dbReference>
<evidence type="ECO:0000313" key="5">
    <source>
        <dbReference type="EMBL" id="MDG4720907.1"/>
    </source>
</evidence>
<dbReference type="InterPro" id="IPR035418">
    <property type="entry name" value="AraC-bd_2"/>
</dbReference>
<dbReference type="Gene3D" id="1.10.10.60">
    <property type="entry name" value="Homeodomain-like"/>
    <property type="match status" value="1"/>
</dbReference>